<evidence type="ECO:0000256" key="10">
    <source>
        <dbReference type="ARBA" id="ARBA00023160"/>
    </source>
</evidence>
<evidence type="ECO:0000256" key="16">
    <source>
        <dbReference type="ARBA" id="ARBA00048686"/>
    </source>
</evidence>
<keyword evidence="9" id="KW-0576">Peroxisome</keyword>
<keyword evidence="8" id="KW-0443">Lipid metabolism</keyword>
<evidence type="ECO:0000256" key="8">
    <source>
        <dbReference type="ARBA" id="ARBA00023098"/>
    </source>
</evidence>
<dbReference type="GO" id="GO:0006633">
    <property type="term" value="P:fatty acid biosynthetic process"/>
    <property type="evidence" value="ECO:0007669"/>
    <property type="project" value="UniProtKB-KW"/>
</dbReference>
<keyword evidence="3" id="KW-0444">Lipid biosynthesis</keyword>
<evidence type="ECO:0000256" key="4">
    <source>
        <dbReference type="ARBA" id="ARBA00022553"/>
    </source>
</evidence>
<protein>
    <recommendedName>
        <fullName evidence="14">Peroxisomal trans-2-enoyl-CoA reductase</fullName>
        <ecNumber evidence="13">1.3.1.38</ecNumber>
    </recommendedName>
</protein>
<gene>
    <name evidence="21" type="ORF">FEN17_08910</name>
</gene>
<comment type="catalytic activity">
    <reaction evidence="19">
        <text>(2E)-decenoyl-CoA + NADPH + H(+) = decanoyl-CoA + NADP(+)</text>
        <dbReference type="Rhea" id="RHEA:44960"/>
        <dbReference type="ChEBI" id="CHEBI:15378"/>
        <dbReference type="ChEBI" id="CHEBI:57783"/>
        <dbReference type="ChEBI" id="CHEBI:58349"/>
        <dbReference type="ChEBI" id="CHEBI:61406"/>
        <dbReference type="ChEBI" id="CHEBI:61430"/>
    </reaction>
    <physiologicalReaction direction="left-to-right" evidence="19">
        <dbReference type="Rhea" id="RHEA:44961"/>
    </physiologicalReaction>
</comment>
<comment type="catalytic activity">
    <reaction evidence="16">
        <text>(2E)-tetradecenoyl-CoA + NADPH + H(+) = tetradecanoyl-CoA + NADP(+)</text>
        <dbReference type="Rhea" id="RHEA:44968"/>
        <dbReference type="ChEBI" id="CHEBI:15378"/>
        <dbReference type="ChEBI" id="CHEBI:57385"/>
        <dbReference type="ChEBI" id="CHEBI:57783"/>
        <dbReference type="ChEBI" id="CHEBI:58349"/>
        <dbReference type="ChEBI" id="CHEBI:61405"/>
    </reaction>
    <physiologicalReaction direction="left-to-right" evidence="16">
        <dbReference type="Rhea" id="RHEA:44969"/>
    </physiologicalReaction>
</comment>
<dbReference type="Proteomes" id="UP000306402">
    <property type="component" value="Unassembled WGS sequence"/>
</dbReference>
<evidence type="ECO:0000256" key="18">
    <source>
        <dbReference type="ARBA" id="ARBA00049251"/>
    </source>
</evidence>
<dbReference type="InterPro" id="IPR002347">
    <property type="entry name" value="SDR_fam"/>
</dbReference>
<evidence type="ECO:0000256" key="13">
    <source>
        <dbReference type="ARBA" id="ARBA00038849"/>
    </source>
</evidence>
<keyword evidence="6" id="KW-0521">NADP</keyword>
<proteinExistence type="predicted"/>
<evidence type="ECO:0000256" key="3">
    <source>
        <dbReference type="ARBA" id="ARBA00022516"/>
    </source>
</evidence>
<evidence type="ECO:0000256" key="17">
    <source>
        <dbReference type="ARBA" id="ARBA00049108"/>
    </source>
</evidence>
<dbReference type="PANTHER" id="PTHR24317:SF7">
    <property type="entry name" value="PEROXISOMAL TRANS-2-ENOYL-COA REDUCTASE"/>
    <property type="match status" value="1"/>
</dbReference>
<accession>A0A5R9L5M1</accession>
<evidence type="ECO:0000256" key="5">
    <source>
        <dbReference type="ARBA" id="ARBA00022832"/>
    </source>
</evidence>
<dbReference type="Gene3D" id="3.40.50.720">
    <property type="entry name" value="NAD(P)-binding Rossmann-like Domain"/>
    <property type="match status" value="1"/>
</dbReference>
<keyword evidence="10" id="KW-0275">Fatty acid biosynthesis</keyword>
<dbReference type="Pfam" id="PF13561">
    <property type="entry name" value="adh_short_C2"/>
    <property type="match status" value="1"/>
</dbReference>
<evidence type="ECO:0000256" key="20">
    <source>
        <dbReference type="ARBA" id="ARBA00049559"/>
    </source>
</evidence>
<dbReference type="InterPro" id="IPR036291">
    <property type="entry name" value="NAD(P)-bd_dom_sf"/>
</dbReference>
<dbReference type="GO" id="GO:0033306">
    <property type="term" value="P:phytol metabolic process"/>
    <property type="evidence" value="ECO:0007669"/>
    <property type="project" value="TreeGrafter"/>
</dbReference>
<organism evidence="21 22">
    <name type="scientific">Dyadobacter luticola</name>
    <dbReference type="NCBI Taxonomy" id="1979387"/>
    <lineage>
        <taxon>Bacteria</taxon>
        <taxon>Pseudomonadati</taxon>
        <taxon>Bacteroidota</taxon>
        <taxon>Cytophagia</taxon>
        <taxon>Cytophagales</taxon>
        <taxon>Spirosomataceae</taxon>
        <taxon>Dyadobacter</taxon>
    </lineage>
</organism>
<evidence type="ECO:0000313" key="21">
    <source>
        <dbReference type="EMBL" id="TLV03701.1"/>
    </source>
</evidence>
<comment type="subunit">
    <text evidence="12">Interacts with PEX5, probably required to target it into peroxisomes.</text>
</comment>
<comment type="pathway">
    <text evidence="2">Lipid metabolism.</text>
</comment>
<dbReference type="EC" id="1.3.1.38" evidence="13"/>
<evidence type="ECO:0000256" key="6">
    <source>
        <dbReference type="ARBA" id="ARBA00022857"/>
    </source>
</evidence>
<keyword evidence="7" id="KW-0560">Oxidoreductase</keyword>
<reference evidence="21 22" key="1">
    <citation type="submission" date="2019-05" db="EMBL/GenBank/DDBJ databases">
        <authorList>
            <person name="Qu J.-H."/>
        </authorList>
    </citation>
    <scope>NUCLEOTIDE SEQUENCE [LARGE SCALE GENOMIC DNA]</scope>
    <source>
        <strain evidence="21 22">T17</strain>
    </source>
</reference>
<comment type="caution">
    <text evidence="21">The sequence shown here is derived from an EMBL/GenBank/DDBJ whole genome shotgun (WGS) entry which is preliminary data.</text>
</comment>
<evidence type="ECO:0000256" key="9">
    <source>
        <dbReference type="ARBA" id="ARBA00023140"/>
    </source>
</evidence>
<dbReference type="AlphaFoldDB" id="A0A5R9L5M1"/>
<keyword evidence="22" id="KW-1185">Reference proteome</keyword>
<keyword evidence="4" id="KW-0597">Phosphoprotein</keyword>
<evidence type="ECO:0000256" key="12">
    <source>
        <dbReference type="ARBA" id="ARBA00038622"/>
    </source>
</evidence>
<comment type="catalytic activity">
    <reaction evidence="17">
        <text>(2E)-hexenoyl-CoA + NADPH + H(+) = hexanoyl-CoA + NADP(+)</text>
        <dbReference type="Rhea" id="RHEA:44956"/>
        <dbReference type="ChEBI" id="CHEBI:15378"/>
        <dbReference type="ChEBI" id="CHEBI:57783"/>
        <dbReference type="ChEBI" id="CHEBI:58349"/>
        <dbReference type="ChEBI" id="CHEBI:62077"/>
        <dbReference type="ChEBI" id="CHEBI:62620"/>
    </reaction>
    <physiologicalReaction direction="left-to-right" evidence="17">
        <dbReference type="Rhea" id="RHEA:44957"/>
    </physiologicalReaction>
</comment>
<comment type="catalytic activity">
    <reaction evidence="15">
        <text>(2E)-dodecenoyl-CoA + NADPH + H(+) = dodecanoyl-CoA + NADP(+)</text>
        <dbReference type="Rhea" id="RHEA:44964"/>
        <dbReference type="ChEBI" id="CHEBI:15378"/>
        <dbReference type="ChEBI" id="CHEBI:57330"/>
        <dbReference type="ChEBI" id="CHEBI:57375"/>
        <dbReference type="ChEBI" id="CHEBI:57783"/>
        <dbReference type="ChEBI" id="CHEBI:58349"/>
    </reaction>
    <physiologicalReaction direction="left-to-right" evidence="15">
        <dbReference type="Rhea" id="RHEA:44965"/>
    </physiologicalReaction>
</comment>
<dbReference type="RefSeq" id="WP_138364910.1">
    <property type="nucleotide sequence ID" value="NZ_VCEJ01000002.1"/>
</dbReference>
<comment type="catalytic activity">
    <reaction evidence="18">
        <text>a (2E)-enoyl-CoA + NADPH + H(+) = a 2,3-saturated acyl-CoA + NADP(+)</text>
        <dbReference type="Rhea" id="RHEA:33763"/>
        <dbReference type="ChEBI" id="CHEBI:15378"/>
        <dbReference type="ChEBI" id="CHEBI:57783"/>
        <dbReference type="ChEBI" id="CHEBI:58349"/>
        <dbReference type="ChEBI" id="CHEBI:58856"/>
        <dbReference type="ChEBI" id="CHEBI:65111"/>
        <dbReference type="EC" id="1.3.1.38"/>
    </reaction>
    <physiologicalReaction direction="left-to-right" evidence="18">
        <dbReference type="Rhea" id="RHEA:33764"/>
    </physiologicalReaction>
</comment>
<evidence type="ECO:0000256" key="19">
    <source>
        <dbReference type="ARBA" id="ARBA00049386"/>
    </source>
</evidence>
<evidence type="ECO:0000313" key="22">
    <source>
        <dbReference type="Proteomes" id="UP000306402"/>
    </source>
</evidence>
<dbReference type="OrthoDB" id="9803333at2"/>
<evidence type="ECO:0000256" key="7">
    <source>
        <dbReference type="ARBA" id="ARBA00023002"/>
    </source>
</evidence>
<comment type="catalytic activity">
    <reaction evidence="20">
        <text>(2E)-octenoyl-CoA + NADPH + H(+) = octanoyl-CoA + NADP(+)</text>
        <dbReference type="Rhea" id="RHEA:44952"/>
        <dbReference type="ChEBI" id="CHEBI:15378"/>
        <dbReference type="ChEBI" id="CHEBI:57386"/>
        <dbReference type="ChEBI" id="CHEBI:57783"/>
        <dbReference type="ChEBI" id="CHEBI:58349"/>
        <dbReference type="ChEBI" id="CHEBI:62242"/>
    </reaction>
    <physiologicalReaction direction="left-to-right" evidence="20">
        <dbReference type="Rhea" id="RHEA:44953"/>
    </physiologicalReaction>
</comment>
<evidence type="ECO:0000256" key="15">
    <source>
        <dbReference type="ARBA" id="ARBA00047570"/>
    </source>
</evidence>
<evidence type="ECO:0000256" key="1">
    <source>
        <dbReference type="ARBA" id="ARBA00004275"/>
    </source>
</evidence>
<name>A0A5R9L5M1_9BACT</name>
<dbReference type="GO" id="GO:0019166">
    <property type="term" value="F:trans-2-enoyl-CoA reductase (NADPH) activity"/>
    <property type="evidence" value="ECO:0007669"/>
    <property type="project" value="UniProtKB-EC"/>
</dbReference>
<keyword evidence="5" id="KW-0276">Fatty acid metabolism</keyword>
<dbReference type="EMBL" id="VCEJ01000002">
    <property type="protein sequence ID" value="TLV03701.1"/>
    <property type="molecule type" value="Genomic_DNA"/>
</dbReference>
<dbReference type="PANTHER" id="PTHR24317">
    <property type="entry name" value="PEROXISOMAL TRANS-2-ENOYL-COA REDUCTASE"/>
    <property type="match status" value="1"/>
</dbReference>
<sequence>MEEKNKAAAAKRHPLAKYGQPQDISQAIAFLLSDNSSWVTGQVIGVDGGLGKLRL</sequence>
<evidence type="ECO:0000256" key="11">
    <source>
        <dbReference type="ARBA" id="ARBA00037124"/>
    </source>
</evidence>
<dbReference type="InterPro" id="IPR052388">
    <property type="entry name" value="Peroxisomal_t2-enoyl-CoA_red"/>
</dbReference>
<comment type="subcellular location">
    <subcellularLocation>
        <location evidence="1">Peroxisome</location>
    </subcellularLocation>
</comment>
<dbReference type="SUPFAM" id="SSF51735">
    <property type="entry name" value="NAD(P)-binding Rossmann-fold domains"/>
    <property type="match status" value="1"/>
</dbReference>
<evidence type="ECO:0000256" key="2">
    <source>
        <dbReference type="ARBA" id="ARBA00005189"/>
    </source>
</evidence>
<evidence type="ECO:0000256" key="14">
    <source>
        <dbReference type="ARBA" id="ARBA00041063"/>
    </source>
</evidence>
<comment type="function">
    <text evidence="11">Participates in chain elongation of fatty acids. Catalyzes the reduction of trans-2-enoyl-CoAs of varying chain lengths from 6:1 to 16:1, having maximum activity with 10:1 CoA. Has no 2,4-dienoyl-CoA reductase activity.</text>
</comment>